<dbReference type="EMBL" id="VHSH01000004">
    <property type="protein sequence ID" value="TQV79803.1"/>
    <property type="molecule type" value="Genomic_DNA"/>
</dbReference>
<proteinExistence type="inferred from homology"/>
<reference evidence="8 9" key="1">
    <citation type="submission" date="2019-06" db="EMBL/GenBank/DDBJ databases">
        <title>Whole genome sequence for Rhodospirillaceae sp. R148.</title>
        <authorList>
            <person name="Wang G."/>
        </authorList>
    </citation>
    <scope>NUCLEOTIDE SEQUENCE [LARGE SCALE GENOMIC DNA]</scope>
    <source>
        <strain evidence="8 9">R148</strain>
    </source>
</reference>
<sequence length="417" mass="46270">MSDQTLPPNSRNSKNPGSQTPGSQTPGSQTSGAPQNNSGHYVNPAPFDPQSVAALTPEQERYYMASQWRIMWWKFKRHKLAVYSGVVLLMMYFVAAFCEIFAPYNLHSRHIDFIHAPPQGIHLFHEGEFIGPFVYGYDYRLNMENLRREYTPNPEKVDKLRFFCSGESYKFWGLIEGDFHLVCPAEGGTAFFWGTDRLGRDLLSRIFYGSRISLTIGLIGVAISFVLGTIIGGVAGYYGGWVDNVVQRAIEIFKSFPELPLFMTLSALLPVSWSPIGVFFGISVILGLLDWPGLARAVRSKLLSLREEDFCTAAQLMGASPSRVIGRHLLPSFASHLIASATLAIPTMILGETALSFLGLGLRPPITSWGVLLNEAQNINVVALYPWLMLPVQPVILVILAFNFLGDGLRDAADPYK</sequence>
<evidence type="ECO:0000256" key="3">
    <source>
        <dbReference type="ARBA" id="ARBA00022989"/>
    </source>
</evidence>
<feature type="transmembrane region" description="Helical" evidence="5">
    <location>
        <begin position="337"/>
        <end position="362"/>
    </location>
</feature>
<name>A0A545TRF7_9PROT</name>
<comment type="caution">
    <text evidence="8">The sequence shown here is derived from an EMBL/GenBank/DDBJ whole genome shotgun (WGS) entry which is preliminary data.</text>
</comment>
<feature type="transmembrane region" description="Helical" evidence="5">
    <location>
        <begin position="382"/>
        <end position="405"/>
    </location>
</feature>
<dbReference type="AlphaFoldDB" id="A0A545TRF7"/>
<gene>
    <name evidence="8" type="ORF">FKG95_13975</name>
</gene>
<keyword evidence="3 5" id="KW-1133">Transmembrane helix</keyword>
<evidence type="ECO:0000256" key="5">
    <source>
        <dbReference type="RuleBase" id="RU363032"/>
    </source>
</evidence>
<feature type="transmembrane region" description="Helical" evidence="5">
    <location>
        <begin position="80"/>
        <end position="102"/>
    </location>
</feature>
<evidence type="ECO:0000256" key="1">
    <source>
        <dbReference type="ARBA" id="ARBA00004651"/>
    </source>
</evidence>
<dbReference type="InterPro" id="IPR025966">
    <property type="entry name" value="OppC_N"/>
</dbReference>
<keyword evidence="2 5" id="KW-0812">Transmembrane</keyword>
<feature type="transmembrane region" description="Helical" evidence="5">
    <location>
        <begin position="259"/>
        <end position="289"/>
    </location>
</feature>
<comment type="similarity">
    <text evidence="5">Belongs to the binding-protein-dependent transport system permease family.</text>
</comment>
<accession>A0A545TRF7</accession>
<feature type="transmembrane region" description="Helical" evidence="5">
    <location>
        <begin position="212"/>
        <end position="239"/>
    </location>
</feature>
<dbReference type="Proteomes" id="UP000315252">
    <property type="component" value="Unassembled WGS sequence"/>
</dbReference>
<evidence type="ECO:0000259" key="7">
    <source>
        <dbReference type="PROSITE" id="PS50928"/>
    </source>
</evidence>
<dbReference type="InterPro" id="IPR035906">
    <property type="entry name" value="MetI-like_sf"/>
</dbReference>
<dbReference type="SUPFAM" id="SSF161098">
    <property type="entry name" value="MetI-like"/>
    <property type="match status" value="1"/>
</dbReference>
<keyword evidence="5" id="KW-0813">Transport</keyword>
<evidence type="ECO:0000313" key="8">
    <source>
        <dbReference type="EMBL" id="TQV79803.1"/>
    </source>
</evidence>
<dbReference type="GO" id="GO:0005886">
    <property type="term" value="C:plasma membrane"/>
    <property type="evidence" value="ECO:0007669"/>
    <property type="project" value="UniProtKB-SubCell"/>
</dbReference>
<feature type="domain" description="ABC transmembrane type-1" evidence="7">
    <location>
        <begin position="210"/>
        <end position="406"/>
    </location>
</feature>
<dbReference type="GO" id="GO:0055085">
    <property type="term" value="P:transmembrane transport"/>
    <property type="evidence" value="ECO:0007669"/>
    <property type="project" value="InterPro"/>
</dbReference>
<dbReference type="Gene3D" id="1.10.3720.10">
    <property type="entry name" value="MetI-like"/>
    <property type="match status" value="1"/>
</dbReference>
<dbReference type="Pfam" id="PF00528">
    <property type="entry name" value="BPD_transp_1"/>
    <property type="match status" value="1"/>
</dbReference>
<dbReference type="CDD" id="cd06261">
    <property type="entry name" value="TM_PBP2"/>
    <property type="match status" value="1"/>
</dbReference>
<dbReference type="PANTHER" id="PTHR43839:SF3">
    <property type="entry name" value="OLIGOPEPTIDE ABC TRANSPORTER, PERMEASE PROTEIN"/>
    <property type="match status" value="1"/>
</dbReference>
<comment type="subcellular location">
    <subcellularLocation>
        <location evidence="1 5">Cell membrane</location>
        <topology evidence="1 5">Multi-pass membrane protein</topology>
    </subcellularLocation>
</comment>
<protein>
    <submittedName>
        <fullName evidence="8">ABC transporter permease</fullName>
    </submittedName>
</protein>
<dbReference type="PANTHER" id="PTHR43839">
    <property type="entry name" value="OPPC IN A BINDING PROTEIN-DEPENDENT TRANSPORT SYSTEM"/>
    <property type="match status" value="1"/>
</dbReference>
<organism evidence="8 9">
    <name type="scientific">Denitrobaculum tricleocarpae</name>
    <dbReference type="NCBI Taxonomy" id="2591009"/>
    <lineage>
        <taxon>Bacteria</taxon>
        <taxon>Pseudomonadati</taxon>
        <taxon>Pseudomonadota</taxon>
        <taxon>Alphaproteobacteria</taxon>
        <taxon>Rhodospirillales</taxon>
        <taxon>Rhodospirillaceae</taxon>
        <taxon>Denitrobaculum</taxon>
    </lineage>
</organism>
<feature type="region of interest" description="Disordered" evidence="6">
    <location>
        <begin position="1"/>
        <end position="43"/>
    </location>
</feature>
<dbReference type="Pfam" id="PF12911">
    <property type="entry name" value="OppC_N"/>
    <property type="match status" value="1"/>
</dbReference>
<feature type="compositionally biased region" description="Polar residues" evidence="6">
    <location>
        <begin position="1"/>
        <end position="40"/>
    </location>
</feature>
<dbReference type="RefSeq" id="WP_142896983.1">
    <property type="nucleotide sequence ID" value="NZ_ML660055.1"/>
</dbReference>
<evidence type="ECO:0000256" key="2">
    <source>
        <dbReference type="ARBA" id="ARBA00022692"/>
    </source>
</evidence>
<keyword evidence="4 5" id="KW-0472">Membrane</keyword>
<dbReference type="OrthoDB" id="9766870at2"/>
<evidence type="ECO:0000256" key="4">
    <source>
        <dbReference type="ARBA" id="ARBA00023136"/>
    </source>
</evidence>
<dbReference type="PROSITE" id="PS50928">
    <property type="entry name" value="ABC_TM1"/>
    <property type="match status" value="1"/>
</dbReference>
<evidence type="ECO:0000313" key="9">
    <source>
        <dbReference type="Proteomes" id="UP000315252"/>
    </source>
</evidence>
<keyword evidence="9" id="KW-1185">Reference proteome</keyword>
<dbReference type="InterPro" id="IPR000515">
    <property type="entry name" value="MetI-like"/>
</dbReference>
<evidence type="ECO:0000256" key="6">
    <source>
        <dbReference type="SAM" id="MobiDB-lite"/>
    </source>
</evidence>